<feature type="region of interest" description="Disordered" evidence="1">
    <location>
        <begin position="25"/>
        <end position="49"/>
    </location>
</feature>
<evidence type="ECO:0000313" key="2">
    <source>
        <dbReference type="EMBL" id="QRC97160.1"/>
    </source>
</evidence>
<name>A0A7U2F610_PHANO</name>
<accession>A0A7U2F610</accession>
<evidence type="ECO:0000313" key="3">
    <source>
        <dbReference type="Proteomes" id="UP000663193"/>
    </source>
</evidence>
<reference evidence="3" key="1">
    <citation type="journal article" date="2021" name="BMC Genomics">
        <title>Chromosome-level genome assembly and manually-curated proteome of model necrotroph Parastagonospora nodorum Sn15 reveals a genome-wide trove of candidate effector homologs, and redundancy of virulence-related functions within an accessory chromosome.</title>
        <authorList>
            <person name="Bertazzoni S."/>
            <person name="Jones D.A.B."/>
            <person name="Phan H.T."/>
            <person name="Tan K.-C."/>
            <person name="Hane J.K."/>
        </authorList>
    </citation>
    <scope>NUCLEOTIDE SEQUENCE [LARGE SCALE GENOMIC DNA]</scope>
    <source>
        <strain evidence="3">SN15 / ATCC MYA-4574 / FGSC 10173)</strain>
    </source>
</reference>
<evidence type="ECO:0000256" key="1">
    <source>
        <dbReference type="SAM" id="MobiDB-lite"/>
    </source>
</evidence>
<dbReference type="VEuPathDB" id="FungiDB:JI435_410210"/>
<dbReference type="EMBL" id="CP069029">
    <property type="protein sequence ID" value="QRC97160.1"/>
    <property type="molecule type" value="Genomic_DNA"/>
</dbReference>
<protein>
    <submittedName>
        <fullName evidence="2">Uncharacterized protein</fullName>
    </submittedName>
</protein>
<dbReference type="Proteomes" id="UP000663193">
    <property type="component" value="Chromosome 7"/>
</dbReference>
<organism evidence="2 3">
    <name type="scientific">Phaeosphaeria nodorum (strain SN15 / ATCC MYA-4574 / FGSC 10173)</name>
    <name type="common">Glume blotch fungus</name>
    <name type="synonym">Parastagonospora nodorum</name>
    <dbReference type="NCBI Taxonomy" id="321614"/>
    <lineage>
        <taxon>Eukaryota</taxon>
        <taxon>Fungi</taxon>
        <taxon>Dikarya</taxon>
        <taxon>Ascomycota</taxon>
        <taxon>Pezizomycotina</taxon>
        <taxon>Dothideomycetes</taxon>
        <taxon>Pleosporomycetidae</taxon>
        <taxon>Pleosporales</taxon>
        <taxon>Pleosporineae</taxon>
        <taxon>Phaeosphaeriaceae</taxon>
        <taxon>Parastagonospora</taxon>
    </lineage>
</organism>
<keyword evidence="3" id="KW-1185">Reference proteome</keyword>
<feature type="compositionally biased region" description="Basic and acidic residues" evidence="1">
    <location>
        <begin position="25"/>
        <end position="34"/>
    </location>
</feature>
<dbReference type="AlphaFoldDB" id="A0A7U2F610"/>
<proteinExistence type="predicted"/>
<gene>
    <name evidence="2" type="ORF">JI435_410210</name>
</gene>
<sequence>MGILKDLRNLMFSHARPVELSRVRNTDRTCRGDGRPPSSGVASAKRKKPESVIWALRRLDSASRHKIHTSQQWGDCTAMQSCNRTAGTVRRCTSRCCSVAINPCDQTPLPQSAGCMPVLCAWAHKFQQAIPHFCSRASCKERAALSFLATLVRSLGSIPARWHDWEPGSWPEEPFVHTYWASATAPLLHLERQTSPDVSDNIVLTFSILLESWES</sequence>